<comment type="similarity">
    <text evidence="4">In the C-terminal section; belongs to the glycosyl hydrolase 73 family.</text>
</comment>
<keyword evidence="6" id="KW-0574">Periplasm</keyword>
<dbReference type="InterPro" id="IPR051056">
    <property type="entry name" value="Glycosyl_Hydrolase_73"/>
</dbReference>
<dbReference type="KEGG" id="paur:FGL86_11855"/>
<keyword evidence="7" id="KW-1005">Bacterial flagellum biogenesis</keyword>
<dbReference type="Proteomes" id="UP000321272">
    <property type="component" value="Chromosome"/>
</dbReference>
<dbReference type="GO" id="GO:0042597">
    <property type="term" value="C:periplasmic space"/>
    <property type="evidence" value="ECO:0007669"/>
    <property type="project" value="UniProtKB-SubCell"/>
</dbReference>
<evidence type="ECO:0000313" key="15">
    <source>
        <dbReference type="Proteomes" id="UP000321272"/>
    </source>
</evidence>
<reference evidence="14 15" key="1">
    <citation type="submission" date="2019-06" db="EMBL/GenBank/DDBJ databases">
        <title>Genome analyses of bacteria isolated from kimchi.</title>
        <authorList>
            <person name="Lee S."/>
            <person name="Ahn S."/>
            <person name="Roh S."/>
        </authorList>
    </citation>
    <scope>NUCLEOTIDE SEQUENCE [LARGE SCALE GENOMIC DNA]</scope>
    <source>
        <strain evidence="14 15">CBA4606</strain>
    </source>
</reference>
<dbReference type="Gene3D" id="1.10.530.10">
    <property type="match status" value="1"/>
</dbReference>
<evidence type="ECO:0000256" key="6">
    <source>
        <dbReference type="ARBA" id="ARBA00022764"/>
    </source>
</evidence>
<dbReference type="NCBIfam" id="TIGR02541">
    <property type="entry name" value="flagell_FlgJ"/>
    <property type="match status" value="1"/>
</dbReference>
<keyword evidence="10" id="KW-0961">Cell wall biogenesis/degradation</keyword>
<dbReference type="AlphaFoldDB" id="A0A5B8SUS7"/>
<dbReference type="InterPro" id="IPR002901">
    <property type="entry name" value="MGlyc_endo_b_GlcNAc-like_dom"/>
</dbReference>
<dbReference type="GO" id="GO:0071555">
    <property type="term" value="P:cell wall organization"/>
    <property type="evidence" value="ECO:0007669"/>
    <property type="project" value="UniProtKB-KW"/>
</dbReference>
<dbReference type="OrthoDB" id="289937at2"/>
<dbReference type="EMBL" id="CP042382">
    <property type="protein sequence ID" value="QEA40922.1"/>
    <property type="molecule type" value="Genomic_DNA"/>
</dbReference>
<keyword evidence="9 14" id="KW-0326">Glycosidase</keyword>
<dbReference type="Gene3D" id="2.10.70.40">
    <property type="entry name" value="peptidoglycan hydrolase"/>
    <property type="match status" value="1"/>
</dbReference>
<comment type="similarity">
    <text evidence="3">In the N-terminal section; belongs to the FlgJ family.</text>
</comment>
<feature type="region of interest" description="Disordered" evidence="12">
    <location>
        <begin position="124"/>
        <end position="145"/>
    </location>
</feature>
<evidence type="ECO:0000259" key="13">
    <source>
        <dbReference type="SMART" id="SM00047"/>
    </source>
</evidence>
<evidence type="ECO:0000256" key="3">
    <source>
        <dbReference type="ARBA" id="ARBA00006880"/>
    </source>
</evidence>
<accession>A0A5B8SUS7</accession>
<evidence type="ECO:0000256" key="1">
    <source>
        <dbReference type="ARBA" id="ARBA00002954"/>
    </source>
</evidence>
<keyword evidence="14" id="KW-0282">Flagellum</keyword>
<keyword evidence="8 14" id="KW-0378">Hydrolase</keyword>
<evidence type="ECO:0000256" key="8">
    <source>
        <dbReference type="ARBA" id="ARBA00022801"/>
    </source>
</evidence>
<evidence type="ECO:0000256" key="12">
    <source>
        <dbReference type="SAM" id="MobiDB-lite"/>
    </source>
</evidence>
<evidence type="ECO:0000256" key="4">
    <source>
        <dbReference type="ARBA" id="ARBA00007974"/>
    </source>
</evidence>
<keyword evidence="14" id="KW-0966">Cell projection</keyword>
<dbReference type="InterPro" id="IPR019301">
    <property type="entry name" value="Flagellar_prot_FlgJ_N"/>
</dbReference>
<dbReference type="GO" id="GO:0071973">
    <property type="term" value="P:bacterial-type flagellum-dependent cell motility"/>
    <property type="evidence" value="ECO:0007669"/>
    <property type="project" value="TreeGrafter"/>
</dbReference>
<name>A0A5B8SUS7_9GAMM</name>
<dbReference type="GO" id="GO:0004040">
    <property type="term" value="F:amidase activity"/>
    <property type="evidence" value="ECO:0007669"/>
    <property type="project" value="InterPro"/>
</dbReference>
<dbReference type="InterPro" id="IPR013377">
    <property type="entry name" value="FlgJ"/>
</dbReference>
<dbReference type="Pfam" id="PF01832">
    <property type="entry name" value="Glucosaminidase"/>
    <property type="match status" value="1"/>
</dbReference>
<dbReference type="SMART" id="SM00047">
    <property type="entry name" value="LYZ2"/>
    <property type="match status" value="1"/>
</dbReference>
<evidence type="ECO:0000256" key="5">
    <source>
        <dbReference type="ARBA" id="ARBA00013433"/>
    </source>
</evidence>
<dbReference type="GO" id="GO:0016798">
    <property type="term" value="F:hydrolase activity, acting on glycosyl bonds"/>
    <property type="evidence" value="ECO:0007669"/>
    <property type="project" value="UniProtKB-KW"/>
</dbReference>
<dbReference type="PRINTS" id="PR01002">
    <property type="entry name" value="FLGFLGJ"/>
</dbReference>
<comment type="subcellular location">
    <subcellularLocation>
        <location evidence="2">Periplasm</location>
    </subcellularLocation>
</comment>
<keyword evidence="14" id="KW-0969">Cilium</keyword>
<evidence type="ECO:0000256" key="11">
    <source>
        <dbReference type="ARBA" id="ARBA00030835"/>
    </source>
</evidence>
<evidence type="ECO:0000256" key="9">
    <source>
        <dbReference type="ARBA" id="ARBA00023295"/>
    </source>
</evidence>
<dbReference type="PANTHER" id="PTHR33308">
    <property type="entry name" value="PEPTIDOGLYCAN HYDROLASE FLGJ"/>
    <property type="match status" value="1"/>
</dbReference>
<evidence type="ECO:0000313" key="14">
    <source>
        <dbReference type="EMBL" id="QEA40922.1"/>
    </source>
</evidence>
<protein>
    <recommendedName>
        <fullName evidence="5">Peptidoglycan hydrolase FlgJ</fullName>
    </recommendedName>
    <alternativeName>
        <fullName evidence="11">Muramidase FlgJ</fullName>
    </alternativeName>
</protein>
<comment type="function">
    <text evidence="1">Flagellum-specific muramidase which hydrolyzes the peptidoglycan layer to assemble the rod structure in the periplasmic space.</text>
</comment>
<evidence type="ECO:0000256" key="2">
    <source>
        <dbReference type="ARBA" id="ARBA00004418"/>
    </source>
</evidence>
<dbReference type="PANTHER" id="PTHR33308:SF9">
    <property type="entry name" value="PEPTIDOGLYCAN HYDROLASE FLGJ"/>
    <property type="match status" value="1"/>
</dbReference>
<feature type="domain" description="Mannosyl-glycoprotein endo-beta-N-acetylglucosamidase-like" evidence="13">
    <location>
        <begin position="172"/>
        <end position="335"/>
    </location>
</feature>
<evidence type="ECO:0000256" key="7">
    <source>
        <dbReference type="ARBA" id="ARBA00022795"/>
    </source>
</evidence>
<sequence>MNLGASQSQFALDMQGLSRIKHSARQDPEGGKQAAARQFEALFLQMMMKSMREAVPSSGLMDNKQTQMFTSLLDQQWAQELSGRGIGLADTLLKQLGGGAKAAPSTEDDGLIAGIPRGTPQLLSHVSESHASRHHAEKADGRSLGDTSQDFYAALELERAGAASINESVESKRSALPHVQDFIARLSEPAQRASERSGVPAELILAQAALETGWGSRGIPTRDGGESHNLFGIKAGSRWQGDTTDIVTHEFIGGQRREVVDRFRVYDSFEDAFTDYASLIGNNARYQGVVQAPNAQEAARALQRGGYATDPAYADKLIAVMRTLGPLGETSLLASR</sequence>
<keyword evidence="15" id="KW-1185">Reference proteome</keyword>
<dbReference type="GO" id="GO:0044780">
    <property type="term" value="P:bacterial-type flagellum assembly"/>
    <property type="evidence" value="ECO:0007669"/>
    <property type="project" value="InterPro"/>
</dbReference>
<evidence type="ECO:0000256" key="10">
    <source>
        <dbReference type="ARBA" id="ARBA00023316"/>
    </source>
</evidence>
<proteinExistence type="inferred from homology"/>
<dbReference type="Pfam" id="PF10135">
    <property type="entry name" value="Rod-binding"/>
    <property type="match status" value="1"/>
</dbReference>
<gene>
    <name evidence="14" type="primary">flgJ</name>
    <name evidence="14" type="ORF">FGL86_11855</name>
</gene>
<organism evidence="14 15">
    <name type="scientific">Pistricoccus aurantiacus</name>
    <dbReference type="NCBI Taxonomy" id="1883414"/>
    <lineage>
        <taxon>Bacteria</taxon>
        <taxon>Pseudomonadati</taxon>
        <taxon>Pseudomonadota</taxon>
        <taxon>Gammaproteobacteria</taxon>
        <taxon>Oceanospirillales</taxon>
        <taxon>Halomonadaceae</taxon>
        <taxon>Pistricoccus</taxon>
    </lineage>
</organism>